<reference evidence="3" key="1">
    <citation type="submission" date="2025-08" db="UniProtKB">
        <authorList>
            <consortium name="RefSeq"/>
        </authorList>
    </citation>
    <scope>IDENTIFICATION</scope>
    <source>
        <strain evidence="3">Aabys</strain>
        <tissue evidence="3">Whole body</tissue>
    </source>
</reference>
<dbReference type="VEuPathDB" id="VectorBase:MDOMA2_014930"/>
<organism evidence="2 3">
    <name type="scientific">Musca domestica</name>
    <name type="common">House fly</name>
    <dbReference type="NCBI Taxonomy" id="7370"/>
    <lineage>
        <taxon>Eukaryota</taxon>
        <taxon>Metazoa</taxon>
        <taxon>Ecdysozoa</taxon>
        <taxon>Arthropoda</taxon>
        <taxon>Hexapoda</taxon>
        <taxon>Insecta</taxon>
        <taxon>Pterygota</taxon>
        <taxon>Neoptera</taxon>
        <taxon>Endopterygota</taxon>
        <taxon>Diptera</taxon>
        <taxon>Brachycera</taxon>
        <taxon>Muscomorpha</taxon>
        <taxon>Muscoidea</taxon>
        <taxon>Muscidae</taxon>
        <taxon>Musca</taxon>
    </lineage>
</organism>
<dbReference type="Proteomes" id="UP001652621">
    <property type="component" value="Unplaced"/>
</dbReference>
<name>A0A9J7IFX9_MUSDO</name>
<dbReference type="KEGG" id="mde:101888779"/>
<protein>
    <submittedName>
        <fullName evidence="3">Uncharacterized protein LOC101888779 isoform X1</fullName>
    </submittedName>
</protein>
<proteinExistence type="predicted"/>
<evidence type="ECO:0000313" key="3">
    <source>
        <dbReference type="RefSeq" id="XP_019893615.1"/>
    </source>
</evidence>
<evidence type="ECO:0000313" key="2">
    <source>
        <dbReference type="Proteomes" id="UP001652621"/>
    </source>
</evidence>
<dbReference type="AlphaFoldDB" id="A0A9J7IFX9"/>
<dbReference type="GeneID" id="101888779"/>
<gene>
    <name evidence="3" type="primary">LOC101888779</name>
</gene>
<keyword evidence="2" id="KW-1185">Reference proteome</keyword>
<evidence type="ECO:0000256" key="1">
    <source>
        <dbReference type="SAM" id="MobiDB-lite"/>
    </source>
</evidence>
<dbReference type="OrthoDB" id="7724017at2759"/>
<dbReference type="RefSeq" id="XP_019893615.1">
    <property type="nucleotide sequence ID" value="XM_020038056.2"/>
</dbReference>
<feature type="region of interest" description="Disordered" evidence="1">
    <location>
        <begin position="123"/>
        <end position="144"/>
    </location>
</feature>
<accession>A0A9J7IFX9</accession>
<sequence length="144" mass="16513">MNMAYIHPDLLSAKMKIKLQTNTSTNTTKIQDYFQNMKSVLKQYSNIEHRHPRLSPQKISNNAHGPAAVRVKRQIDLTLSAEHDEKEDETELALEAIANLYRSSDGRTQIDGSAKVIHRSNSLQNGNSRYSGSIRIHHDYRKRK</sequence>